<name>A0ABS5XC75_9GAMM</name>
<proteinExistence type="predicted"/>
<sequence length="80" mass="8778">MKPLLMAKESLSVLAKRLALHSISPNQKHASLPTPRAVQLVIAGRAPIQLIDADTGRVLGFRQSYQEASRYARLLERGAT</sequence>
<protein>
    <submittedName>
        <fullName evidence="1">Uncharacterized protein</fullName>
    </submittedName>
</protein>
<keyword evidence="2" id="KW-1185">Reference proteome</keyword>
<evidence type="ECO:0000313" key="2">
    <source>
        <dbReference type="Proteomes" id="UP001519667"/>
    </source>
</evidence>
<dbReference type="RefSeq" id="WP_215370594.1">
    <property type="nucleotide sequence ID" value="NZ_CP113889.1"/>
</dbReference>
<dbReference type="EMBL" id="JAGTIS010000001">
    <property type="protein sequence ID" value="MBT8765294.1"/>
    <property type="molecule type" value="Genomic_DNA"/>
</dbReference>
<comment type="caution">
    <text evidence="1">The sequence shown here is derived from an EMBL/GenBank/DDBJ whole genome shotgun (WGS) entry which is preliminary data.</text>
</comment>
<evidence type="ECO:0000313" key="1">
    <source>
        <dbReference type="EMBL" id="MBT8765294.1"/>
    </source>
</evidence>
<organism evidence="1 2">
    <name type="scientific">Metapseudomonas boanensis</name>
    <dbReference type="NCBI Taxonomy" id="2822138"/>
    <lineage>
        <taxon>Bacteria</taxon>
        <taxon>Pseudomonadati</taxon>
        <taxon>Pseudomonadota</taxon>
        <taxon>Gammaproteobacteria</taxon>
        <taxon>Pseudomonadales</taxon>
        <taxon>Pseudomonadaceae</taxon>
        <taxon>Metapseudomonas</taxon>
    </lineage>
</organism>
<reference evidence="1 2" key="1">
    <citation type="submission" date="2021-04" db="EMBL/GenBank/DDBJ databases">
        <title>Pseudomonas boanensis sp. nov., a bacterium isolated from river water used for household purposes in Boane District, Mozambique.</title>
        <authorList>
            <person name="Nicklasson M."/>
            <person name="Martin-Rodriguez A.J."/>
            <person name="Thorell K."/>
            <person name="Neves L."/>
            <person name="Mussagy A."/>
            <person name="Rydberg H.A."/>
            <person name="Hernroth B."/>
            <person name="Svensson-Stadler L."/>
            <person name="Sjoling A."/>
        </authorList>
    </citation>
    <scope>NUCLEOTIDE SEQUENCE [LARGE SCALE GENOMIC DNA]</scope>
    <source>
        <strain evidence="1 2">DB1</strain>
    </source>
</reference>
<gene>
    <name evidence="1" type="ORF">J7302_03980</name>
</gene>
<dbReference type="Proteomes" id="UP001519667">
    <property type="component" value="Unassembled WGS sequence"/>
</dbReference>
<accession>A0ABS5XC75</accession>